<keyword evidence="3" id="KW-1185">Reference proteome</keyword>
<reference evidence="2" key="1">
    <citation type="submission" date="2020-05" db="EMBL/GenBank/DDBJ databases">
        <title>Phylogenomic resolution of chytrid fungi.</title>
        <authorList>
            <person name="Stajich J.E."/>
            <person name="Amses K."/>
            <person name="Simmons R."/>
            <person name="Seto K."/>
            <person name="Myers J."/>
            <person name="Bonds A."/>
            <person name="Quandt C.A."/>
            <person name="Barry K."/>
            <person name="Liu P."/>
            <person name="Grigoriev I."/>
            <person name="Longcore J.E."/>
            <person name="James T.Y."/>
        </authorList>
    </citation>
    <scope>NUCLEOTIDE SEQUENCE</scope>
    <source>
        <strain evidence="2">JEL0318</strain>
    </source>
</reference>
<organism evidence="2 3">
    <name type="scientific">Rhizophlyctis rosea</name>
    <dbReference type="NCBI Taxonomy" id="64517"/>
    <lineage>
        <taxon>Eukaryota</taxon>
        <taxon>Fungi</taxon>
        <taxon>Fungi incertae sedis</taxon>
        <taxon>Chytridiomycota</taxon>
        <taxon>Chytridiomycota incertae sedis</taxon>
        <taxon>Chytridiomycetes</taxon>
        <taxon>Rhizophlyctidales</taxon>
        <taxon>Rhizophlyctidaceae</taxon>
        <taxon>Rhizophlyctis</taxon>
    </lineage>
</organism>
<dbReference type="EMBL" id="JADGJD010000933">
    <property type="protein sequence ID" value="KAJ3047598.1"/>
    <property type="molecule type" value="Genomic_DNA"/>
</dbReference>
<evidence type="ECO:0000313" key="2">
    <source>
        <dbReference type="EMBL" id="KAJ3047598.1"/>
    </source>
</evidence>
<protein>
    <submittedName>
        <fullName evidence="2">Uncharacterized protein</fullName>
    </submittedName>
</protein>
<dbReference type="Proteomes" id="UP001212841">
    <property type="component" value="Unassembled WGS sequence"/>
</dbReference>
<accession>A0AAD5S9G9</accession>
<dbReference type="AlphaFoldDB" id="A0AAD5S9G9"/>
<sequence length="373" mass="41995">MTVLLENMENQGTPYTHLLMASELLDWVVLMARIAGRWLFGYFSERIRQKKEPISVEILLAAQLQVFKNCKLTPDQVLRFSNDDWDYSTLTALIARLKPDDPFRLLWSKAERPIIDYLFGNLRMTRNTFMGHSRYSKWRKLEDESEEGKKVGDEVGVVEIEDNMDVQGDEAEGNDGSEPKLFILKRIGEVLGQYTIGLAGCSSDPYLQLLETSIWKRIELHMAAAEAMCSRGQDPNALPEFPAFFEADELSEEPGTRKRRLSTSLPFATQSDGPLRKRRKSLGGIPVGETEDEPVPAEPVIKPALDGGHRSAVKEVMAKVKRIKDRLGPERVKAIVKMLSDPAKVPVLEGVFEGIDEEIDVEVLDYTLDGLGD</sequence>
<comment type="caution">
    <text evidence="2">The sequence shown here is derived from an EMBL/GenBank/DDBJ whole genome shotgun (WGS) entry which is preliminary data.</text>
</comment>
<proteinExistence type="predicted"/>
<evidence type="ECO:0000313" key="3">
    <source>
        <dbReference type="Proteomes" id="UP001212841"/>
    </source>
</evidence>
<gene>
    <name evidence="2" type="ORF">HK097_011397</name>
</gene>
<evidence type="ECO:0000256" key="1">
    <source>
        <dbReference type="SAM" id="MobiDB-lite"/>
    </source>
</evidence>
<feature type="region of interest" description="Disordered" evidence="1">
    <location>
        <begin position="251"/>
        <end position="306"/>
    </location>
</feature>
<feature type="compositionally biased region" description="Polar residues" evidence="1">
    <location>
        <begin position="262"/>
        <end position="272"/>
    </location>
</feature>
<name>A0AAD5S9G9_9FUNG</name>